<evidence type="ECO:0000313" key="2">
    <source>
        <dbReference type="EMBL" id="PIN25397.1"/>
    </source>
</evidence>
<feature type="compositionally biased region" description="Low complexity" evidence="1">
    <location>
        <begin position="74"/>
        <end position="91"/>
    </location>
</feature>
<dbReference type="STRING" id="429701.A0A2G9I6K8"/>
<proteinExistence type="predicted"/>
<evidence type="ECO:0000256" key="1">
    <source>
        <dbReference type="SAM" id="MobiDB-lite"/>
    </source>
</evidence>
<feature type="compositionally biased region" description="Basic and acidic residues" evidence="1">
    <location>
        <begin position="19"/>
        <end position="34"/>
    </location>
</feature>
<dbReference type="AlphaFoldDB" id="A0A2G9I6K8"/>
<keyword evidence="3" id="KW-1185">Reference proteome</keyword>
<evidence type="ECO:0008006" key="4">
    <source>
        <dbReference type="Google" id="ProtNLM"/>
    </source>
</evidence>
<dbReference type="Proteomes" id="UP000231279">
    <property type="component" value="Unassembled WGS sequence"/>
</dbReference>
<sequence length="472" mass="52235">MEEMTDMEISSILESDLTSEEKSSILDSYDRSNDNELTTPFPIKPQEKIEDTKANTKKDKDDDGKSKRNSVMEANANPNANADANPNANADADPKEKEVVDPLTAEEISSIFDSKLTSEEKSSLLVESNLIKIETKTRSTPSAVKLKGTIQQVETKPKEDNHDKLLISKGTDESFSQAKEKLPLDLKSTSDTKQSSISSGVKLKEEVQHVETKPREDNHDELRTHGISKGTDESLSQAKEKVPLDLKSTSDEKSSSVACNRNKGEDIPSSKVNTSSISSSEGKLKGKNQHMETAHDPIPRHENRSPKLISKGSPLRAQVAPAEDHLCSLELKKHILVTAREIKEHQTEEPQTNEPQTNPEGGAVDTIYKEEAICKRCCEPMFDENNVLKAENVEKAKCKCKLALIHATCAKTWEEEKGTKCLNCGEQIKYIPVTLAIATCPTSSPQKTSNENLESTTYAPKSSWCCFYINDM</sequence>
<organism evidence="2 3">
    <name type="scientific">Handroanthus impetiginosus</name>
    <dbReference type="NCBI Taxonomy" id="429701"/>
    <lineage>
        <taxon>Eukaryota</taxon>
        <taxon>Viridiplantae</taxon>
        <taxon>Streptophyta</taxon>
        <taxon>Embryophyta</taxon>
        <taxon>Tracheophyta</taxon>
        <taxon>Spermatophyta</taxon>
        <taxon>Magnoliopsida</taxon>
        <taxon>eudicotyledons</taxon>
        <taxon>Gunneridae</taxon>
        <taxon>Pentapetalae</taxon>
        <taxon>asterids</taxon>
        <taxon>lamiids</taxon>
        <taxon>Lamiales</taxon>
        <taxon>Bignoniaceae</taxon>
        <taxon>Crescentiina</taxon>
        <taxon>Tabebuia alliance</taxon>
        <taxon>Handroanthus</taxon>
    </lineage>
</organism>
<feature type="region of interest" description="Disordered" evidence="1">
    <location>
        <begin position="344"/>
        <end position="363"/>
    </location>
</feature>
<feature type="compositionally biased region" description="Polar residues" evidence="1">
    <location>
        <begin position="349"/>
        <end position="359"/>
    </location>
</feature>
<feature type="region of interest" description="Disordered" evidence="1">
    <location>
        <begin position="137"/>
        <end position="306"/>
    </location>
</feature>
<gene>
    <name evidence="2" type="ORF">CDL12_01869</name>
</gene>
<reference evidence="3" key="1">
    <citation type="journal article" date="2018" name="Gigascience">
        <title>Genome assembly of the Pink Ipe (Handroanthus impetiginosus, Bignoniaceae), a highly valued, ecologically keystone Neotropical timber forest tree.</title>
        <authorList>
            <person name="Silva-Junior O.B."/>
            <person name="Grattapaglia D."/>
            <person name="Novaes E."/>
            <person name="Collevatti R.G."/>
        </authorList>
    </citation>
    <scope>NUCLEOTIDE SEQUENCE [LARGE SCALE GENOMIC DNA]</scope>
    <source>
        <strain evidence="3">cv. UFG-1</strain>
    </source>
</reference>
<name>A0A2G9I6K8_9LAMI</name>
<feature type="compositionally biased region" description="Basic and acidic residues" evidence="1">
    <location>
        <begin position="202"/>
        <end position="224"/>
    </location>
</feature>
<feature type="compositionally biased region" description="Basic and acidic residues" evidence="1">
    <location>
        <begin position="238"/>
        <end position="254"/>
    </location>
</feature>
<dbReference type="OrthoDB" id="913619at2759"/>
<feature type="compositionally biased region" description="Basic and acidic residues" evidence="1">
    <location>
        <begin position="289"/>
        <end position="305"/>
    </location>
</feature>
<protein>
    <recommendedName>
        <fullName evidence="4">RING-CH-type domain-containing protein</fullName>
    </recommendedName>
</protein>
<dbReference type="EMBL" id="NKXS01000244">
    <property type="protein sequence ID" value="PIN25397.1"/>
    <property type="molecule type" value="Genomic_DNA"/>
</dbReference>
<feature type="compositionally biased region" description="Basic and acidic residues" evidence="1">
    <location>
        <begin position="155"/>
        <end position="190"/>
    </location>
</feature>
<evidence type="ECO:0000313" key="3">
    <source>
        <dbReference type="Proteomes" id="UP000231279"/>
    </source>
</evidence>
<comment type="caution">
    <text evidence="2">The sequence shown here is derived from an EMBL/GenBank/DDBJ whole genome shotgun (WGS) entry which is preliminary data.</text>
</comment>
<feature type="compositionally biased region" description="Basic and acidic residues" evidence="1">
    <location>
        <begin position="45"/>
        <end position="66"/>
    </location>
</feature>
<accession>A0A2G9I6K8</accession>
<feature type="compositionally biased region" description="Low complexity" evidence="1">
    <location>
        <begin position="269"/>
        <end position="280"/>
    </location>
</feature>
<feature type="region of interest" description="Disordered" evidence="1">
    <location>
        <begin position="1"/>
        <end position="102"/>
    </location>
</feature>